<gene>
    <name evidence="4" type="ORF">Sradi_0827000</name>
</gene>
<feature type="domain" description="Legume lectin" evidence="3">
    <location>
        <begin position="6"/>
        <end position="208"/>
    </location>
</feature>
<keyword evidence="4" id="KW-0808">Transferase</keyword>
<name>A0AAW2VRE2_SESRA</name>
<accession>A0AAW2VRE2</accession>
<dbReference type="EMBL" id="JACGWJ010000003">
    <property type="protein sequence ID" value="KAL0432010.1"/>
    <property type="molecule type" value="Genomic_DNA"/>
</dbReference>
<dbReference type="PANTHER" id="PTHR32401:SF48">
    <property type="entry name" value="LEGUME LECTIN DOMAIN-CONTAINING PROTEIN"/>
    <property type="match status" value="1"/>
</dbReference>
<keyword evidence="4" id="KW-0675">Receptor</keyword>
<dbReference type="Pfam" id="PF00139">
    <property type="entry name" value="Lectin_legB"/>
    <property type="match status" value="1"/>
</dbReference>
<comment type="similarity">
    <text evidence="1">Belongs to the leguminous lectin family.</text>
</comment>
<comment type="caution">
    <text evidence="4">The sequence shown here is derived from an EMBL/GenBank/DDBJ whole genome shotgun (WGS) entry which is preliminary data.</text>
</comment>
<dbReference type="InterPro" id="IPR013320">
    <property type="entry name" value="ConA-like_dom_sf"/>
</dbReference>
<evidence type="ECO:0000313" key="4">
    <source>
        <dbReference type="EMBL" id="KAL0432010.1"/>
    </source>
</evidence>
<keyword evidence="4" id="KW-0418">Kinase</keyword>
<evidence type="ECO:0000256" key="2">
    <source>
        <dbReference type="ARBA" id="ARBA00022734"/>
    </source>
</evidence>
<dbReference type="Gene3D" id="2.60.120.200">
    <property type="match status" value="1"/>
</dbReference>
<dbReference type="InterPro" id="IPR050258">
    <property type="entry name" value="Leguminous_Lectin"/>
</dbReference>
<dbReference type="AlphaFoldDB" id="A0AAW2VRE2"/>
<dbReference type="GO" id="GO:0030246">
    <property type="term" value="F:carbohydrate binding"/>
    <property type="evidence" value="ECO:0007669"/>
    <property type="project" value="UniProtKB-KW"/>
</dbReference>
<dbReference type="SUPFAM" id="SSF49899">
    <property type="entry name" value="Concanavalin A-like lectins/glucanases"/>
    <property type="match status" value="1"/>
</dbReference>
<evidence type="ECO:0000259" key="3">
    <source>
        <dbReference type="Pfam" id="PF00139"/>
    </source>
</evidence>
<evidence type="ECO:0000256" key="1">
    <source>
        <dbReference type="ARBA" id="ARBA00007606"/>
    </source>
</evidence>
<proteinExistence type="inferred from homology"/>
<dbReference type="PROSITE" id="PS00307">
    <property type="entry name" value="LECTIN_LEGUME_BETA"/>
    <property type="match status" value="1"/>
</dbReference>
<dbReference type="InterPro" id="IPR019825">
    <property type="entry name" value="Lectin_legB_Mn/Ca_BS"/>
</dbReference>
<reference evidence="4" key="1">
    <citation type="submission" date="2020-06" db="EMBL/GenBank/DDBJ databases">
        <authorList>
            <person name="Li T."/>
            <person name="Hu X."/>
            <person name="Zhang T."/>
            <person name="Song X."/>
            <person name="Zhang H."/>
            <person name="Dai N."/>
            <person name="Sheng W."/>
            <person name="Hou X."/>
            <person name="Wei L."/>
        </authorList>
    </citation>
    <scope>NUCLEOTIDE SEQUENCE</scope>
    <source>
        <strain evidence="4">G02</strain>
        <tissue evidence="4">Leaf</tissue>
    </source>
</reference>
<organism evidence="4">
    <name type="scientific">Sesamum radiatum</name>
    <name type="common">Black benniseed</name>
    <dbReference type="NCBI Taxonomy" id="300843"/>
    <lineage>
        <taxon>Eukaryota</taxon>
        <taxon>Viridiplantae</taxon>
        <taxon>Streptophyta</taxon>
        <taxon>Embryophyta</taxon>
        <taxon>Tracheophyta</taxon>
        <taxon>Spermatophyta</taxon>
        <taxon>Magnoliopsida</taxon>
        <taxon>eudicotyledons</taxon>
        <taxon>Gunneridae</taxon>
        <taxon>Pentapetalae</taxon>
        <taxon>asterids</taxon>
        <taxon>lamiids</taxon>
        <taxon>Lamiales</taxon>
        <taxon>Pedaliaceae</taxon>
        <taxon>Sesamum</taxon>
    </lineage>
</organism>
<dbReference type="PANTHER" id="PTHR32401">
    <property type="entry name" value="CONCANAVALIN A-LIKE LECTIN FAMILY PROTEIN"/>
    <property type="match status" value="1"/>
</dbReference>
<protein>
    <submittedName>
        <fullName evidence="4">L-type lectin-domain containing receptor kinase S.5</fullName>
    </submittedName>
</protein>
<dbReference type="CDD" id="cd06899">
    <property type="entry name" value="lectin_legume_LecRK_Arcelin_ConA"/>
    <property type="match status" value="1"/>
</dbReference>
<dbReference type="InterPro" id="IPR001220">
    <property type="entry name" value="Legume_lectin_dom"/>
</dbReference>
<dbReference type="GO" id="GO:0016301">
    <property type="term" value="F:kinase activity"/>
    <property type="evidence" value="ECO:0007669"/>
    <property type="project" value="UniProtKB-KW"/>
</dbReference>
<reference evidence="4" key="2">
    <citation type="journal article" date="2024" name="Plant">
        <title>Genomic evolution and insights into agronomic trait innovations of Sesamum species.</title>
        <authorList>
            <person name="Miao H."/>
            <person name="Wang L."/>
            <person name="Qu L."/>
            <person name="Liu H."/>
            <person name="Sun Y."/>
            <person name="Le M."/>
            <person name="Wang Q."/>
            <person name="Wei S."/>
            <person name="Zheng Y."/>
            <person name="Lin W."/>
            <person name="Duan Y."/>
            <person name="Cao H."/>
            <person name="Xiong S."/>
            <person name="Wang X."/>
            <person name="Wei L."/>
            <person name="Li C."/>
            <person name="Ma Q."/>
            <person name="Ju M."/>
            <person name="Zhao R."/>
            <person name="Li G."/>
            <person name="Mu C."/>
            <person name="Tian Q."/>
            <person name="Mei H."/>
            <person name="Zhang T."/>
            <person name="Gao T."/>
            <person name="Zhang H."/>
        </authorList>
    </citation>
    <scope>NUCLEOTIDE SEQUENCE</scope>
    <source>
        <strain evidence="4">G02</strain>
    </source>
</reference>
<keyword evidence="2" id="KW-0430">Lectin</keyword>
<sequence>MYMTYNSARILLKQPFKLWDDHAGRTQLASFNTSFLINVYRRRNDTTGEGMAFVIAPDLLLPPNSFGQFLGLTNSITEKSESNKLVAVEFDTFKEYFDPDDNHVGIDVNSIKSIKTEYLTPHNITIAPIGAKFYNVWVDYDGLNMVIAVYIAEQAMYHGATPTKPSSPISSADLNLRDHVNQHSYFGFSASTGNESQLNCVLRWNLTVHYLPFGKRLDIWQKIALGLGWRHWRWSVQPGSDVFSTSRGQHPQRATCWGDSNVCLERRGSSNSAT</sequence>